<reference evidence="5" key="1">
    <citation type="submission" date="2017-04" db="EMBL/GenBank/DDBJ databases">
        <authorList>
            <person name="Varghese N."/>
            <person name="Submissions S."/>
        </authorList>
    </citation>
    <scope>NUCLEOTIDE SEQUENCE [LARGE SCALE GENOMIC DNA]</scope>
    <source>
        <strain evidence="5">DSM 22618</strain>
    </source>
</reference>
<dbReference type="AlphaFoldDB" id="A0A1Y6BH72"/>
<evidence type="ECO:0000259" key="2">
    <source>
        <dbReference type="Pfam" id="PF13681"/>
    </source>
</evidence>
<dbReference type="Pfam" id="PF13681">
    <property type="entry name" value="PilX"/>
    <property type="match status" value="1"/>
</dbReference>
<dbReference type="EMBL" id="FXAG01000003">
    <property type="protein sequence ID" value="SMF02783.1"/>
    <property type="molecule type" value="Genomic_DNA"/>
</dbReference>
<keyword evidence="1" id="KW-0812">Transmembrane</keyword>
<dbReference type="RefSeq" id="WP_085275167.1">
    <property type="nucleotide sequence ID" value="NZ_FXAG01000003.1"/>
</dbReference>
<accession>A0A1Y6BH72</accession>
<keyword evidence="1" id="KW-1133">Transmembrane helix</keyword>
<feature type="domain" description="Type 4 fimbrial biogenesis protein PilX N-terminal" evidence="3">
    <location>
        <begin position="12"/>
        <end position="61"/>
    </location>
</feature>
<evidence type="ECO:0000313" key="5">
    <source>
        <dbReference type="Proteomes" id="UP000192920"/>
    </source>
</evidence>
<dbReference type="InterPro" id="IPR025746">
    <property type="entry name" value="PilX_N_dom"/>
</dbReference>
<name>A0A1Y6BH72_9NEIS</name>
<keyword evidence="5" id="KW-1185">Reference proteome</keyword>
<protein>
    <submittedName>
        <fullName evidence="4">Type IV pilus assembly protein PilX</fullName>
    </submittedName>
</protein>
<organism evidence="4 5">
    <name type="scientific">Pseudogulbenkiania subflava DSM 22618</name>
    <dbReference type="NCBI Taxonomy" id="1123014"/>
    <lineage>
        <taxon>Bacteria</taxon>
        <taxon>Pseudomonadati</taxon>
        <taxon>Pseudomonadota</taxon>
        <taxon>Betaproteobacteria</taxon>
        <taxon>Neisseriales</taxon>
        <taxon>Chromobacteriaceae</taxon>
        <taxon>Pseudogulbenkiania</taxon>
    </lineage>
</organism>
<gene>
    <name evidence="4" type="ORF">SAMN02745746_00827</name>
</gene>
<feature type="transmembrane region" description="Helical" evidence="1">
    <location>
        <begin position="15"/>
        <end position="38"/>
    </location>
</feature>
<keyword evidence="1" id="KW-0472">Membrane</keyword>
<feature type="domain" description="PilX/PilW C-terminal" evidence="2">
    <location>
        <begin position="126"/>
        <end position="214"/>
    </location>
</feature>
<dbReference type="Pfam" id="PF14341">
    <property type="entry name" value="PilX_N"/>
    <property type="match status" value="1"/>
</dbReference>
<evidence type="ECO:0000259" key="3">
    <source>
        <dbReference type="Pfam" id="PF14341"/>
    </source>
</evidence>
<evidence type="ECO:0000313" key="4">
    <source>
        <dbReference type="EMBL" id="SMF02783.1"/>
    </source>
</evidence>
<dbReference type="InterPro" id="IPR025205">
    <property type="entry name" value="PilX/PilW_C"/>
</dbReference>
<sequence length="216" mass="22991">MRTASAAGLRQRGSALIVALMVLIMMTLVVLASSRLIVDEQRIGSNQSDRQATFQLAELALKAAEARLAEMDQALDVAGKSDDALFGAGGVFSASCRNDANPAGWQSGLCATSAQAGGGALQPWERNVSVGKQSVPTLHPCGNALEYAFKSGAVQNRCPDVVTLDGVWANPRYLVELVDRNYQDSDGGGRLYRLTVRAWGKNANSVVTLQSYYVVP</sequence>
<proteinExistence type="predicted"/>
<evidence type="ECO:0000256" key="1">
    <source>
        <dbReference type="SAM" id="Phobius"/>
    </source>
</evidence>
<dbReference type="Proteomes" id="UP000192920">
    <property type="component" value="Unassembled WGS sequence"/>
</dbReference>
<dbReference type="STRING" id="1123014.SAMN02745746_00827"/>